<reference evidence="8 9" key="2">
    <citation type="journal article" date="2019" name="Int. J. Syst. Evol. Microbiol.">
        <title>Description and complete genome sequence of Bradyrhizobium amphicarpaeae sp. nov., harbouring photosystem and nitrogen-fixation genes.</title>
        <authorList>
            <person name="Bromfield E.S.P."/>
            <person name="Cloutier S."/>
            <person name="Nguyen H.D.T."/>
        </authorList>
    </citation>
    <scope>NUCLEOTIDE SEQUENCE [LARGE SCALE GENOMIC DNA]</scope>
    <source>
        <strain evidence="8 9">39S1MB</strain>
    </source>
</reference>
<evidence type="ECO:0000256" key="3">
    <source>
        <dbReference type="ARBA" id="ARBA00022630"/>
    </source>
</evidence>
<dbReference type="InterPro" id="IPR038220">
    <property type="entry name" value="PHOX_C_sf"/>
</dbReference>
<dbReference type="SUPFAM" id="SSF52833">
    <property type="entry name" value="Thioredoxin-like"/>
    <property type="match status" value="1"/>
</dbReference>
<dbReference type="InterPro" id="IPR036249">
    <property type="entry name" value="Thioredoxin-like_sf"/>
</dbReference>
<keyword evidence="8" id="KW-0503">Monooxygenase</keyword>
<dbReference type="KEGG" id="brq:CIT40_13830"/>
<evidence type="ECO:0000313" key="8">
    <source>
        <dbReference type="EMBL" id="AWM01005.1"/>
    </source>
</evidence>
<gene>
    <name evidence="8" type="ORF">CIT40_13830</name>
</gene>
<dbReference type="InterPro" id="IPR002938">
    <property type="entry name" value="FAD-bd"/>
</dbReference>
<organism evidence="8 9">
    <name type="scientific">Bradyrhizobium amphicarpaeae</name>
    <dbReference type="NCBI Taxonomy" id="1404768"/>
    <lineage>
        <taxon>Bacteria</taxon>
        <taxon>Pseudomonadati</taxon>
        <taxon>Pseudomonadota</taxon>
        <taxon>Alphaproteobacteria</taxon>
        <taxon>Hyphomicrobiales</taxon>
        <taxon>Nitrobacteraceae</taxon>
        <taxon>Bradyrhizobium</taxon>
    </lineage>
</organism>
<keyword evidence="5" id="KW-0560">Oxidoreductase</keyword>
<dbReference type="RefSeq" id="WP_094896827.1">
    <property type="nucleotide sequence ID" value="NZ_CP029426.2"/>
</dbReference>
<dbReference type="Pfam" id="PF07976">
    <property type="entry name" value="Phe_hydrox_dim"/>
    <property type="match status" value="1"/>
</dbReference>
<dbReference type="Proteomes" id="UP000215884">
    <property type="component" value="Chromosome"/>
</dbReference>
<proteinExistence type="inferred from homology"/>
<evidence type="ECO:0000259" key="6">
    <source>
        <dbReference type="Pfam" id="PF01494"/>
    </source>
</evidence>
<comment type="similarity">
    <text evidence="2">Belongs to the PheA/TfdB FAD monooxygenase family.</text>
</comment>
<dbReference type="SUPFAM" id="SSF51905">
    <property type="entry name" value="FAD/NAD(P)-binding domain"/>
    <property type="match status" value="1"/>
</dbReference>
<dbReference type="GO" id="GO:0016709">
    <property type="term" value="F:oxidoreductase activity, acting on paired donors, with incorporation or reduction of molecular oxygen, NAD(P)H as one donor, and incorporation of one atom of oxygen"/>
    <property type="evidence" value="ECO:0007669"/>
    <property type="project" value="UniProtKB-ARBA"/>
</dbReference>
<feature type="domain" description="Phenol hydroxylase-like C-terminal dimerisation" evidence="7">
    <location>
        <begin position="447"/>
        <end position="638"/>
    </location>
</feature>
<keyword evidence="4" id="KW-0274">FAD</keyword>
<dbReference type="SUPFAM" id="SSF54373">
    <property type="entry name" value="FAD-linked reductases, C-terminal domain"/>
    <property type="match status" value="1"/>
</dbReference>
<dbReference type="NCBIfam" id="NF006144">
    <property type="entry name" value="PRK08294.1"/>
    <property type="match status" value="1"/>
</dbReference>
<dbReference type="Pfam" id="PF01494">
    <property type="entry name" value="FAD_binding_3"/>
    <property type="match status" value="1"/>
</dbReference>
<keyword evidence="3" id="KW-0285">Flavoprotein</keyword>
<dbReference type="InterPro" id="IPR012941">
    <property type="entry name" value="Phe_hydrox_C_dim_dom"/>
</dbReference>
<dbReference type="GO" id="GO:0071949">
    <property type="term" value="F:FAD binding"/>
    <property type="evidence" value="ECO:0007669"/>
    <property type="project" value="InterPro"/>
</dbReference>
<dbReference type="OrthoDB" id="9791689at2"/>
<dbReference type="Gene3D" id="3.50.50.60">
    <property type="entry name" value="FAD/NAD(P)-binding domain"/>
    <property type="match status" value="1"/>
</dbReference>
<evidence type="ECO:0000256" key="1">
    <source>
        <dbReference type="ARBA" id="ARBA00001974"/>
    </source>
</evidence>
<dbReference type="CDD" id="cd02979">
    <property type="entry name" value="PHOX_C"/>
    <property type="match status" value="1"/>
</dbReference>
<protein>
    <submittedName>
        <fullName evidence="8">3-hydroxybenzoate 4-monooxygenase</fullName>
    </submittedName>
</protein>
<dbReference type="AlphaFoldDB" id="A0A2U8PU34"/>
<dbReference type="InterPro" id="IPR050641">
    <property type="entry name" value="RIFMO-like"/>
</dbReference>
<evidence type="ECO:0000256" key="4">
    <source>
        <dbReference type="ARBA" id="ARBA00022827"/>
    </source>
</evidence>
<reference evidence="8 9" key="1">
    <citation type="journal article" date="2017" name="Syst. Appl. Microbiol.">
        <title>Soybeans inoculated with root zone soils of Canadian native legumes harbour diverse and novel Bradyrhizobium spp. that possess agricultural potential.</title>
        <authorList>
            <person name="Bromfield E.S.P."/>
            <person name="Cloutier S."/>
            <person name="Tambong J.T."/>
            <person name="Tran Thi T.V."/>
        </authorList>
    </citation>
    <scope>NUCLEOTIDE SEQUENCE [LARGE SCALE GENOMIC DNA]</scope>
    <source>
        <strain evidence="8 9">39S1MB</strain>
    </source>
</reference>
<dbReference type="PANTHER" id="PTHR43004:SF19">
    <property type="entry name" value="BINDING MONOOXYGENASE, PUTATIVE (JCVI)-RELATED"/>
    <property type="match status" value="1"/>
</dbReference>
<dbReference type="Gene3D" id="3.30.9.10">
    <property type="entry name" value="D-Amino Acid Oxidase, subunit A, domain 2"/>
    <property type="match status" value="1"/>
</dbReference>
<dbReference type="PANTHER" id="PTHR43004">
    <property type="entry name" value="TRK SYSTEM POTASSIUM UPTAKE PROTEIN"/>
    <property type="match status" value="1"/>
</dbReference>
<sequence length="640" mass="70647">MQFHLNGFQPGDPEIADPAERVHAPGAAGAVPDEVDVLIVGCGPAGLTLAAQLAQFPDIKICIVEQKPDRLLVGQADGIACRTVEMFHAYGFSERVLKEAYWVNETTFWKPDERQPETIVRSGRVQDVEDGLSEFPHVILNQARIHDGFLDVMRKSPAKLEPHYSRRLVDLQVDPAAGPDDHAVTVRLERLDAANEGKVETIKARYVVGCDGARSMVRKSIGRELHGDSANHAWGVMDVLAVTDFPDIRFKSLIQSARDGSLLIIPREGGYMVRIYVELAKLEVGERVANRNITSDDVIAKAQRILKPHTLEVKEIAWWSVYEIGQRLTDKFDDVPEAEIASRLPRIFIAGDACHTHSPKAGQGMNVSMQDAFNLGWKLAAVLRKRCAPHLLHSYSAERQAVAKELIDFDREWAGILASSAKAGGADAARTQDYFVRHGRYTAGTATHYMPSILTGAASHQHLAHGFVIGKRFHSAPVIRLADAKPIHLGHAAQADGRFRIYAFSPAEDPAAAGSAIRALCTFLTEARESPVRRYTRVGADIDSVIDLRAVFQQNHRELAVAAMPSLLLPRKGRYGLRDYEKMFCPDLKSGQDIFTMRGIDRKAGCVVVVRPDQYVANVLPLSDFAGLASYFDAFMLQVN</sequence>
<name>A0A2U8PU34_9BRAD</name>
<dbReference type="EMBL" id="CP029426">
    <property type="protein sequence ID" value="AWM01005.1"/>
    <property type="molecule type" value="Genomic_DNA"/>
</dbReference>
<feature type="domain" description="FAD-binding" evidence="6">
    <location>
        <begin position="34"/>
        <end position="409"/>
    </location>
</feature>
<evidence type="ECO:0000313" key="9">
    <source>
        <dbReference type="Proteomes" id="UP000215884"/>
    </source>
</evidence>
<dbReference type="Gene3D" id="3.40.30.20">
    <property type="match status" value="1"/>
</dbReference>
<comment type="cofactor">
    <cofactor evidence="1">
        <name>FAD</name>
        <dbReference type="ChEBI" id="CHEBI:57692"/>
    </cofactor>
</comment>
<evidence type="ECO:0000259" key="7">
    <source>
        <dbReference type="Pfam" id="PF07976"/>
    </source>
</evidence>
<dbReference type="InterPro" id="IPR036188">
    <property type="entry name" value="FAD/NAD-bd_sf"/>
</dbReference>
<keyword evidence="9" id="KW-1185">Reference proteome</keyword>
<dbReference type="PRINTS" id="PR00420">
    <property type="entry name" value="RNGMNOXGNASE"/>
</dbReference>
<evidence type="ECO:0000256" key="5">
    <source>
        <dbReference type="ARBA" id="ARBA00023002"/>
    </source>
</evidence>
<accession>A0A2U8PU34</accession>
<evidence type="ECO:0000256" key="2">
    <source>
        <dbReference type="ARBA" id="ARBA00007801"/>
    </source>
</evidence>